<evidence type="ECO:0008006" key="3">
    <source>
        <dbReference type="Google" id="ProtNLM"/>
    </source>
</evidence>
<dbReference type="EMBL" id="VUNR01000018">
    <property type="protein sequence ID" value="MSU09177.1"/>
    <property type="molecule type" value="Genomic_DNA"/>
</dbReference>
<protein>
    <recommendedName>
        <fullName evidence="3">Transposase</fullName>
    </recommendedName>
</protein>
<accession>A0A6I2UEN3</accession>
<sequence>MYKPKIKEAEKNMLIFWRRKRQADCRRAARLFYQARQLGKAAVFIWNHRADADLNEITNMRTAVMLQASQLRAEARLLLAENDEKFWR</sequence>
<reference evidence="1 2" key="1">
    <citation type="submission" date="2019-08" db="EMBL/GenBank/DDBJ databases">
        <title>In-depth cultivation of the pig gut microbiome towards novel bacterial diversity and tailored functional studies.</title>
        <authorList>
            <person name="Wylensek D."/>
            <person name="Hitch T.C.A."/>
            <person name="Clavel T."/>
        </authorList>
    </citation>
    <scope>NUCLEOTIDE SEQUENCE [LARGE SCALE GENOMIC DNA]</scope>
    <source>
        <strain evidence="1 2">WCA-693-APC-5D-A</strain>
    </source>
</reference>
<dbReference type="AlphaFoldDB" id="A0A6I2UEN3"/>
<organism evidence="1 2">
    <name type="scientific">Anaerovibrio slackiae</name>
    <dbReference type="NCBI Taxonomy" id="2652309"/>
    <lineage>
        <taxon>Bacteria</taxon>
        <taxon>Bacillati</taxon>
        <taxon>Bacillota</taxon>
        <taxon>Negativicutes</taxon>
        <taxon>Selenomonadales</taxon>
        <taxon>Selenomonadaceae</taxon>
        <taxon>Anaerovibrio</taxon>
    </lineage>
</organism>
<dbReference type="GeneID" id="96779112"/>
<evidence type="ECO:0000313" key="1">
    <source>
        <dbReference type="EMBL" id="MSU09177.1"/>
    </source>
</evidence>
<keyword evidence="2" id="KW-1185">Reference proteome</keyword>
<name>A0A6I2UEN3_9FIRM</name>
<dbReference type="Proteomes" id="UP000433181">
    <property type="component" value="Unassembled WGS sequence"/>
</dbReference>
<evidence type="ECO:0000313" key="2">
    <source>
        <dbReference type="Proteomes" id="UP000433181"/>
    </source>
</evidence>
<dbReference type="RefSeq" id="WP_154407346.1">
    <property type="nucleotide sequence ID" value="NZ_VUNR01000018.1"/>
</dbReference>
<comment type="caution">
    <text evidence="1">The sequence shown here is derived from an EMBL/GenBank/DDBJ whole genome shotgun (WGS) entry which is preliminary data.</text>
</comment>
<gene>
    <name evidence="1" type="ORF">FYJ84_09290</name>
</gene>
<proteinExistence type="predicted"/>